<dbReference type="RefSeq" id="WP_338685403.1">
    <property type="nucleotide sequence ID" value="NZ_AP024702.1"/>
</dbReference>
<accession>A0ABM7RBK9</accession>
<dbReference type="InterPro" id="IPR029787">
    <property type="entry name" value="Nucleotide_cyclase"/>
</dbReference>
<dbReference type="PROSITE" id="PS50125">
    <property type="entry name" value="GUANYLATE_CYCLASE_2"/>
    <property type="match status" value="1"/>
</dbReference>
<feature type="domain" description="Guanylate cyclase" evidence="2">
    <location>
        <begin position="426"/>
        <end position="560"/>
    </location>
</feature>
<dbReference type="Pfam" id="PF00211">
    <property type="entry name" value="Guanylate_cyc"/>
    <property type="match status" value="1"/>
</dbReference>
<organism evidence="3 4">
    <name type="scientific">Haloferula helveola</name>
    <dbReference type="NCBI Taxonomy" id="490095"/>
    <lineage>
        <taxon>Bacteria</taxon>
        <taxon>Pseudomonadati</taxon>
        <taxon>Verrucomicrobiota</taxon>
        <taxon>Verrucomicrobiia</taxon>
        <taxon>Verrucomicrobiales</taxon>
        <taxon>Verrucomicrobiaceae</taxon>
        <taxon>Haloferula</taxon>
    </lineage>
</organism>
<dbReference type="SMART" id="SM01080">
    <property type="entry name" value="CHASE2"/>
    <property type="match status" value="1"/>
</dbReference>
<keyword evidence="1" id="KW-0812">Transmembrane</keyword>
<keyword evidence="1" id="KW-0472">Membrane</keyword>
<keyword evidence="4" id="KW-1185">Reference proteome</keyword>
<gene>
    <name evidence="3" type="ORF">HAHE_28870</name>
</gene>
<dbReference type="SUPFAM" id="SSF55073">
    <property type="entry name" value="Nucleotide cyclase"/>
    <property type="match status" value="1"/>
</dbReference>
<dbReference type="Proteomes" id="UP001374893">
    <property type="component" value="Chromosome"/>
</dbReference>
<dbReference type="InterPro" id="IPR050697">
    <property type="entry name" value="Adenylyl/Guanylyl_Cyclase_3/4"/>
</dbReference>
<evidence type="ECO:0000256" key="1">
    <source>
        <dbReference type="SAM" id="Phobius"/>
    </source>
</evidence>
<dbReference type="EMBL" id="AP024702">
    <property type="protein sequence ID" value="BCX48979.1"/>
    <property type="molecule type" value="Genomic_DNA"/>
</dbReference>
<sequence length="690" mass="75870">MAKPRWNRRLKRAGAAAVISLIALAWGLMLLEFDFGVGLRRASYDLPFRFTERVPPDDIVLIQLDEATFADFQLPLTEPLDRRFHAEMVKLLTEAGARMIIFDISFPDSKPEQDEAFADAMEKHGNVVLIGELVKIRNESAERERLLLSTPVLRQAAAGWGLSLVPRDTDDVIRRIRPMIETPFGPKPSLSEIVRQLDSGSREAAAESEWFLDYYGRAGTFPSYSFSGVARGSGIDEGAFQDKIIIIGARQNADGFGAGKDLFTTPYTVIPVENRDTGELEKVLTPGMEIQATAIANLLEGRRITRLDSGIERWLIILLPFLFSGAACLLAPIRGGVTCLCLAAVVAALGVLGQQMQGWNFLWTIPAFGQAPLVIGLALGAHYFIEYSARWKLRRAFRSYMSEEQARQIDDDEVSLELGGKEVEATVLFSDLQGFTAMSEGLPPQAVSKALISYFERATEGILDNEGTIIKYVGDAVMATWGAPLKVDREADRAIDAAIQMQVASSKPITLETGEGTIEKVLATRVGINAGPGLAGNLGSKRRFDYSVIGDTTNTAARLEGLNKMLGTSVLVSEAVLAKCADRDRFATRRMGSFVLKGKRQGIVVHEVLGYRDDPANRIRKRDETYLVLYRQAVEAFEAGDFERARGTFEKTRSLHDLLPDDPASVLFLRAIDAAGTGAEWRGEVILESK</sequence>
<dbReference type="Pfam" id="PF05226">
    <property type="entry name" value="CHASE2"/>
    <property type="match status" value="1"/>
</dbReference>
<dbReference type="InterPro" id="IPR007890">
    <property type="entry name" value="CHASE2"/>
</dbReference>
<reference evidence="3 4" key="1">
    <citation type="submission" date="2021-06" db="EMBL/GenBank/DDBJ databases">
        <title>Complete genome of Haloferula helveola possessing various polysaccharide degrading enzymes.</title>
        <authorList>
            <person name="Takami H."/>
            <person name="Huang C."/>
            <person name="Hamasaki K."/>
        </authorList>
    </citation>
    <scope>NUCLEOTIDE SEQUENCE [LARGE SCALE GENOMIC DNA]</scope>
    <source>
        <strain evidence="3 4">CN-1</strain>
    </source>
</reference>
<name>A0ABM7RBK9_9BACT</name>
<dbReference type="Gene3D" id="3.30.70.1230">
    <property type="entry name" value="Nucleotide cyclase"/>
    <property type="match status" value="1"/>
</dbReference>
<evidence type="ECO:0000313" key="3">
    <source>
        <dbReference type="EMBL" id="BCX48979.1"/>
    </source>
</evidence>
<dbReference type="InterPro" id="IPR001054">
    <property type="entry name" value="A/G_cyclase"/>
</dbReference>
<evidence type="ECO:0000313" key="4">
    <source>
        <dbReference type="Proteomes" id="UP001374893"/>
    </source>
</evidence>
<dbReference type="PANTHER" id="PTHR43081">
    <property type="entry name" value="ADENYLATE CYCLASE, TERMINAL-DIFFERENTIATION SPECIFIC-RELATED"/>
    <property type="match status" value="1"/>
</dbReference>
<feature type="transmembrane region" description="Helical" evidence="1">
    <location>
        <begin position="361"/>
        <end position="385"/>
    </location>
</feature>
<proteinExistence type="predicted"/>
<dbReference type="SMART" id="SM00044">
    <property type="entry name" value="CYCc"/>
    <property type="match status" value="1"/>
</dbReference>
<evidence type="ECO:0000259" key="2">
    <source>
        <dbReference type="PROSITE" id="PS50125"/>
    </source>
</evidence>
<feature type="transmembrane region" description="Helical" evidence="1">
    <location>
        <begin position="337"/>
        <end position="355"/>
    </location>
</feature>
<dbReference type="PANTHER" id="PTHR43081:SF1">
    <property type="entry name" value="ADENYLATE CYCLASE, TERMINAL-DIFFERENTIATION SPECIFIC"/>
    <property type="match status" value="1"/>
</dbReference>
<dbReference type="CDD" id="cd07302">
    <property type="entry name" value="CHD"/>
    <property type="match status" value="1"/>
</dbReference>
<protein>
    <submittedName>
        <fullName evidence="3">Extracellular sensory domain-containing protein</fullName>
    </submittedName>
</protein>
<keyword evidence="1" id="KW-1133">Transmembrane helix</keyword>